<dbReference type="NCBIfam" id="NF033749">
    <property type="entry name" value="bact_hemeryth"/>
    <property type="match status" value="1"/>
</dbReference>
<keyword evidence="2" id="KW-0479">Metal-binding</keyword>
<feature type="domain" description="Hemerythrin-like" evidence="4">
    <location>
        <begin position="16"/>
        <end position="136"/>
    </location>
</feature>
<dbReference type="RefSeq" id="WP_275709345.1">
    <property type="nucleotide sequence ID" value="NZ_JAKLTN010000001.1"/>
</dbReference>
<evidence type="ECO:0000313" key="5">
    <source>
        <dbReference type="EMBL" id="MCG2576919.1"/>
    </source>
</evidence>
<evidence type="ECO:0000256" key="2">
    <source>
        <dbReference type="ARBA" id="ARBA00022723"/>
    </source>
</evidence>
<dbReference type="InterPro" id="IPR012827">
    <property type="entry name" value="Hemerythrin_metal-bd"/>
</dbReference>
<dbReference type="CDD" id="cd12107">
    <property type="entry name" value="Hemerythrin"/>
    <property type="match status" value="1"/>
</dbReference>
<dbReference type="InterPro" id="IPR050669">
    <property type="entry name" value="Hemerythrin"/>
</dbReference>
<dbReference type="EMBL" id="JAKLTN010000001">
    <property type="protein sequence ID" value="MCG2576919.1"/>
    <property type="molecule type" value="Genomic_DNA"/>
</dbReference>
<dbReference type="Pfam" id="PF01814">
    <property type="entry name" value="Hemerythrin"/>
    <property type="match status" value="1"/>
</dbReference>
<dbReference type="Gene3D" id="1.20.120.50">
    <property type="entry name" value="Hemerythrin-like"/>
    <property type="match status" value="1"/>
</dbReference>
<evidence type="ECO:0000256" key="3">
    <source>
        <dbReference type="ARBA" id="ARBA00023004"/>
    </source>
</evidence>
<sequence length="142" mass="15876">MKVGHQLLQWSDTLATGIARIDQQHQMLINILNDANNCFRAGGNAEAQAKAIEDLIGYTIYHFDSEEELMESGGYGDRLPDDEKAHVREHRAFAKAATEYQLALKQGKAIDHETLFGFLNNWLVNHVMGTDQELGKFLNGGC</sequence>
<dbReference type="InterPro" id="IPR035938">
    <property type="entry name" value="Hemerythrin-like_sf"/>
</dbReference>
<dbReference type="PANTHER" id="PTHR37164:SF1">
    <property type="entry name" value="BACTERIOHEMERYTHRIN"/>
    <property type="match status" value="1"/>
</dbReference>
<protein>
    <submittedName>
        <fullName evidence="5">Bacteriohemerythrin</fullName>
    </submittedName>
</protein>
<dbReference type="PANTHER" id="PTHR37164">
    <property type="entry name" value="BACTERIOHEMERYTHRIN"/>
    <property type="match status" value="1"/>
</dbReference>
<gene>
    <name evidence="5" type="ORF">LZ012_07920</name>
</gene>
<dbReference type="InterPro" id="IPR012312">
    <property type="entry name" value="Hemerythrin-like"/>
</dbReference>
<accession>A0ABS9K163</accession>
<proteinExistence type="inferred from homology"/>
<organism evidence="5 6">
    <name type="scientific">Dechloromonas hankyongensis</name>
    <dbReference type="NCBI Taxonomy" id="2908002"/>
    <lineage>
        <taxon>Bacteria</taxon>
        <taxon>Pseudomonadati</taxon>
        <taxon>Pseudomonadota</taxon>
        <taxon>Betaproteobacteria</taxon>
        <taxon>Rhodocyclales</taxon>
        <taxon>Azonexaceae</taxon>
        <taxon>Dechloromonas</taxon>
    </lineage>
</organism>
<name>A0ABS9K163_9RHOO</name>
<comment type="similarity">
    <text evidence="1">Belongs to the hemerythrin family.</text>
</comment>
<dbReference type="NCBIfam" id="TIGR02481">
    <property type="entry name" value="hemeryth_dom"/>
    <property type="match status" value="1"/>
</dbReference>
<evidence type="ECO:0000256" key="1">
    <source>
        <dbReference type="ARBA" id="ARBA00010587"/>
    </source>
</evidence>
<keyword evidence="6" id="KW-1185">Reference proteome</keyword>
<comment type="caution">
    <text evidence="5">The sequence shown here is derived from an EMBL/GenBank/DDBJ whole genome shotgun (WGS) entry which is preliminary data.</text>
</comment>
<keyword evidence="3" id="KW-0408">Iron</keyword>
<reference evidence="5" key="1">
    <citation type="submission" date="2022-01" db="EMBL/GenBank/DDBJ databases">
        <authorList>
            <person name="Jo J.-H."/>
            <person name="Im W.-T."/>
        </authorList>
    </citation>
    <scope>NUCLEOTIDE SEQUENCE</scope>
    <source>
        <strain evidence="5">XY25</strain>
    </source>
</reference>
<dbReference type="SUPFAM" id="SSF47188">
    <property type="entry name" value="Hemerythrin-like"/>
    <property type="match status" value="1"/>
</dbReference>
<dbReference type="Proteomes" id="UP001165384">
    <property type="component" value="Unassembled WGS sequence"/>
</dbReference>
<evidence type="ECO:0000313" key="6">
    <source>
        <dbReference type="Proteomes" id="UP001165384"/>
    </source>
</evidence>
<evidence type="ECO:0000259" key="4">
    <source>
        <dbReference type="Pfam" id="PF01814"/>
    </source>
</evidence>